<dbReference type="Proteomes" id="UP000027730">
    <property type="component" value="Unassembled WGS sequence"/>
</dbReference>
<feature type="transmembrane region" description="Helical" evidence="1">
    <location>
        <begin position="20"/>
        <end position="43"/>
    </location>
</feature>
<dbReference type="GeneID" id="25413973"/>
<keyword evidence="1" id="KW-0812">Transmembrane</keyword>
<keyword evidence="1" id="KW-0472">Membrane</keyword>
<dbReference type="OrthoDB" id="3945194at2759"/>
<dbReference type="AlphaFoldDB" id="A0A074WG78"/>
<name>A0A074WG78_9PEZI</name>
<accession>A0A074WG78</accession>
<keyword evidence="3" id="KW-1185">Reference proteome</keyword>
<keyword evidence="1" id="KW-1133">Transmembrane helix</keyword>
<dbReference type="EMBL" id="KL584716">
    <property type="protein sequence ID" value="KEQ70579.1"/>
    <property type="molecule type" value="Genomic_DNA"/>
</dbReference>
<protein>
    <submittedName>
        <fullName evidence="2">Uncharacterized protein</fullName>
    </submittedName>
</protein>
<reference evidence="2 3" key="1">
    <citation type="journal article" date="2014" name="BMC Genomics">
        <title>Genome sequencing of four Aureobasidium pullulans varieties: biotechnological potential, stress tolerance, and description of new species.</title>
        <authorList>
            <person name="Gostin Ar C."/>
            <person name="Ohm R.A."/>
            <person name="Kogej T."/>
            <person name="Sonjak S."/>
            <person name="Turk M."/>
            <person name="Zajc J."/>
            <person name="Zalar P."/>
            <person name="Grube M."/>
            <person name="Sun H."/>
            <person name="Han J."/>
            <person name="Sharma A."/>
            <person name="Chiniquy J."/>
            <person name="Ngan C.Y."/>
            <person name="Lipzen A."/>
            <person name="Barry K."/>
            <person name="Grigoriev I.V."/>
            <person name="Gunde-Cimerman N."/>
        </authorList>
    </citation>
    <scope>NUCLEOTIDE SEQUENCE [LARGE SCALE GENOMIC DNA]</scope>
    <source>
        <strain evidence="2 3">CBS 147.97</strain>
    </source>
</reference>
<sequence length="152" mass="17064">MSSSTLPPTPTPTSHSNKAIIGGVIGGTAFLILIPAAIFIPIFRKRRSCYDIALRRHTHSHIRKTTTIATSTRKDSMQEEKIAHHGDMEEQVQNKEMRIGEDMSRSEGPEMLALEEMVGLEEMLRIDFPDPARYELDGGSFVEGRANWEIKV</sequence>
<organism evidence="2 3">
    <name type="scientific">Aureobasidium namibiae CBS 147.97</name>
    <dbReference type="NCBI Taxonomy" id="1043004"/>
    <lineage>
        <taxon>Eukaryota</taxon>
        <taxon>Fungi</taxon>
        <taxon>Dikarya</taxon>
        <taxon>Ascomycota</taxon>
        <taxon>Pezizomycotina</taxon>
        <taxon>Dothideomycetes</taxon>
        <taxon>Dothideomycetidae</taxon>
        <taxon>Dothideales</taxon>
        <taxon>Saccotheciaceae</taxon>
        <taxon>Aureobasidium</taxon>
    </lineage>
</organism>
<dbReference type="HOGENOM" id="CLU_120552_0_0_1"/>
<dbReference type="RefSeq" id="XP_013424902.1">
    <property type="nucleotide sequence ID" value="XM_013569448.1"/>
</dbReference>
<evidence type="ECO:0000313" key="3">
    <source>
        <dbReference type="Proteomes" id="UP000027730"/>
    </source>
</evidence>
<evidence type="ECO:0000256" key="1">
    <source>
        <dbReference type="SAM" id="Phobius"/>
    </source>
</evidence>
<gene>
    <name evidence="2" type="ORF">M436DRAFT_65992</name>
</gene>
<evidence type="ECO:0000313" key="2">
    <source>
        <dbReference type="EMBL" id="KEQ70579.1"/>
    </source>
</evidence>
<proteinExistence type="predicted"/>